<sequence>MQNDIANQEENWSSQSTYPSQRSNVEEFVDLSSVLDSTLTRVQNVCSFLEVSPVKATTFNKLNSLQRIEVVKRKADSIAAAVVDDLSTAIQVPYVPVNHSLVELTSQAADLSTLMDTLKEKVNASSKFSERIQLLTLTPDSWSRERVATEFEVSEHVVRAARKLKEEKGILPAITSKPAGNRLLQSTIDAVTQFYLDEEISRYCPGMKDYMMVNLEGKKVPVSKRLILLNLKEAHYLFQQDNPNVKIGLSKFCFLRPKWCVTADSSGSHNVCVCIKHQNPKLMLAGADIGIDYKSLLELLVCSLDNESCMFGECSRCPNSDVLKEFLLEKLDDYESVTYCEWTTVDRTTLIKVQQSVEDFVLKLVSLLLKLRTHHFLSKVQAAHYKSLKEQLGNSDCLVTLDFAENYTFESQDEVQGAHWTNNQATVHPIVIYYKENEKLISKSFCIISDSLKHDAVAVHSFIRGILPKIKTVIPNLKKVFFFSDGGPAHYKNRFNFANLSLFESDHGIPAVWHFWATCHGKNACDGVGGTVKRLARRASLQLSLILTPSDLYNWAVDNIPGIEFVYVTKDIIAADAERLSNRLNSALAITGTQKYHFYEPISKGVLQASRTSVQDSGFPKETFIVLPSLPDRNFVSISDLFVDDYVVVVFMSQWRIGKILDVDYNGVNVKLFSENGPCLNYTWPPKTNDVFISISDVLVKIIPPKPRTRSGRSFGITSDENNLISKEFELYMSLIST</sequence>
<dbReference type="OrthoDB" id="10062343at2759"/>
<evidence type="ECO:0000313" key="2">
    <source>
        <dbReference type="Proteomes" id="UP000789390"/>
    </source>
</evidence>
<comment type="caution">
    <text evidence="1">The sequence shown here is derived from an EMBL/GenBank/DDBJ whole genome shotgun (WGS) entry which is preliminary data.</text>
</comment>
<dbReference type="PANTHER" id="PTHR46601">
    <property type="entry name" value="ULP_PROTEASE DOMAIN-CONTAINING PROTEIN"/>
    <property type="match status" value="1"/>
</dbReference>
<dbReference type="AlphaFoldDB" id="A0A8J2WHF4"/>
<proteinExistence type="predicted"/>
<evidence type="ECO:0000313" key="1">
    <source>
        <dbReference type="EMBL" id="CAH0104477.1"/>
    </source>
</evidence>
<accession>A0A8J2WHF4</accession>
<reference evidence="1" key="1">
    <citation type="submission" date="2021-11" db="EMBL/GenBank/DDBJ databases">
        <authorList>
            <person name="Schell T."/>
        </authorList>
    </citation>
    <scope>NUCLEOTIDE SEQUENCE</scope>
    <source>
        <strain evidence="1">M5</strain>
    </source>
</reference>
<dbReference type="Proteomes" id="UP000789390">
    <property type="component" value="Unassembled WGS sequence"/>
</dbReference>
<evidence type="ECO:0008006" key="3">
    <source>
        <dbReference type="Google" id="ProtNLM"/>
    </source>
</evidence>
<name>A0A8J2WHF4_9CRUS</name>
<gene>
    <name evidence="1" type="ORF">DGAL_LOCUS7383</name>
</gene>
<dbReference type="PANTHER" id="PTHR46601:SF1">
    <property type="entry name" value="ADF-H DOMAIN-CONTAINING PROTEIN"/>
    <property type="match status" value="1"/>
</dbReference>
<protein>
    <recommendedName>
        <fullName evidence="3">Cc8L18.2-like protein</fullName>
    </recommendedName>
</protein>
<keyword evidence="2" id="KW-1185">Reference proteome</keyword>
<organism evidence="1 2">
    <name type="scientific">Daphnia galeata</name>
    <dbReference type="NCBI Taxonomy" id="27404"/>
    <lineage>
        <taxon>Eukaryota</taxon>
        <taxon>Metazoa</taxon>
        <taxon>Ecdysozoa</taxon>
        <taxon>Arthropoda</taxon>
        <taxon>Crustacea</taxon>
        <taxon>Branchiopoda</taxon>
        <taxon>Diplostraca</taxon>
        <taxon>Cladocera</taxon>
        <taxon>Anomopoda</taxon>
        <taxon>Daphniidae</taxon>
        <taxon>Daphnia</taxon>
    </lineage>
</organism>
<dbReference type="EMBL" id="CAKKLH010000143">
    <property type="protein sequence ID" value="CAH0104477.1"/>
    <property type="molecule type" value="Genomic_DNA"/>
</dbReference>